<keyword evidence="1" id="KW-0175">Coiled coil</keyword>
<proteinExistence type="predicted"/>
<evidence type="ECO:0000313" key="3">
    <source>
        <dbReference type="Proteomes" id="UP001501822"/>
    </source>
</evidence>
<keyword evidence="3" id="KW-1185">Reference proteome</keyword>
<accession>A0ABP3GPR4</accession>
<reference evidence="3" key="1">
    <citation type="journal article" date="2019" name="Int. J. Syst. Evol. Microbiol.">
        <title>The Global Catalogue of Microorganisms (GCM) 10K type strain sequencing project: providing services to taxonomists for standard genome sequencing and annotation.</title>
        <authorList>
            <consortium name="The Broad Institute Genomics Platform"/>
            <consortium name="The Broad Institute Genome Sequencing Center for Infectious Disease"/>
            <person name="Wu L."/>
            <person name="Ma J."/>
        </authorList>
    </citation>
    <scope>NUCLEOTIDE SEQUENCE [LARGE SCALE GENOMIC DNA]</scope>
    <source>
        <strain evidence="3">JCM 3146</strain>
    </source>
</reference>
<protein>
    <submittedName>
        <fullName evidence="2">Uncharacterized protein</fullName>
    </submittedName>
</protein>
<comment type="caution">
    <text evidence="2">The sequence shown here is derived from an EMBL/GenBank/DDBJ whole genome shotgun (WGS) entry which is preliminary data.</text>
</comment>
<dbReference type="EMBL" id="BAAABM010000045">
    <property type="protein sequence ID" value="GAA0351797.1"/>
    <property type="molecule type" value="Genomic_DNA"/>
</dbReference>
<sequence length="390" mass="42537">MGRGPVNRDEVDRVLGRLRDERDRITTGLLDLEAQQGYKLLKGAPLTGVTAGRWAGIGDRMASLWRLFEAYGGVLGRAEEIRARRGRLDQGELAELEHLLRGPSIELATPIPLEKRTLLGPSAERLSLDDVVTRMTALYEEAARDIAEVDTAWSALLTRLDRAAETARAVEGMLDTLGPDPDYDRVKGELDGLRETVRTDPLSIGPAAFDGVDAALAALRSRLEEAARVRAEYDGRLRRVEETIGLIRAAEDEAAVVRDRVLAKIAAPMLPDLPDSSAALADRLAALGAVRGRWTEIAGRVAQLEEAAASALDQTRTTVATIAGLLERRDELRGRLDAYRAKAGRLGGLEDPELTALYQRAHDLLWTSPCDLRASTAALAEYQRAIGDRK</sequence>
<evidence type="ECO:0000256" key="1">
    <source>
        <dbReference type="SAM" id="Coils"/>
    </source>
</evidence>
<feature type="coiled-coil region" evidence="1">
    <location>
        <begin position="216"/>
        <end position="243"/>
    </location>
</feature>
<evidence type="ECO:0000313" key="2">
    <source>
        <dbReference type="EMBL" id="GAA0351797.1"/>
    </source>
</evidence>
<dbReference type="Proteomes" id="UP001501822">
    <property type="component" value="Unassembled WGS sequence"/>
</dbReference>
<name>A0ABP3GPR4_9ACTN</name>
<gene>
    <name evidence="2" type="ORF">GCM10010151_46780</name>
</gene>
<organism evidence="2 3">
    <name type="scientific">Actinoallomurus spadix</name>
    <dbReference type="NCBI Taxonomy" id="79912"/>
    <lineage>
        <taxon>Bacteria</taxon>
        <taxon>Bacillati</taxon>
        <taxon>Actinomycetota</taxon>
        <taxon>Actinomycetes</taxon>
        <taxon>Streptosporangiales</taxon>
        <taxon>Thermomonosporaceae</taxon>
        <taxon>Actinoallomurus</taxon>
    </lineage>
</organism>